<dbReference type="VEuPathDB" id="FungiDB:PSTT_05129"/>
<evidence type="ECO:0000313" key="3">
    <source>
        <dbReference type="Proteomes" id="UP000239156"/>
    </source>
</evidence>
<gene>
    <name evidence="2" type="ORF">PSTT_05129</name>
</gene>
<feature type="compositionally biased region" description="Polar residues" evidence="1">
    <location>
        <begin position="162"/>
        <end position="173"/>
    </location>
</feature>
<evidence type="ECO:0000256" key="1">
    <source>
        <dbReference type="SAM" id="MobiDB-lite"/>
    </source>
</evidence>
<dbReference type="Proteomes" id="UP000239156">
    <property type="component" value="Unassembled WGS sequence"/>
</dbReference>
<feature type="compositionally biased region" description="Low complexity" evidence="1">
    <location>
        <begin position="206"/>
        <end position="235"/>
    </location>
</feature>
<feature type="region of interest" description="Disordered" evidence="1">
    <location>
        <begin position="1"/>
        <end position="301"/>
    </location>
</feature>
<reference evidence="2" key="1">
    <citation type="submission" date="2017-12" db="EMBL/GenBank/DDBJ databases">
        <title>Gene loss provides genomic basis for host adaptation in cereal stripe rust fungi.</title>
        <authorList>
            <person name="Xia C."/>
        </authorList>
    </citation>
    <scope>NUCLEOTIDE SEQUENCE [LARGE SCALE GENOMIC DNA]</scope>
    <source>
        <strain evidence="2">93-210</strain>
    </source>
</reference>
<dbReference type="AlphaFoldDB" id="A0A2S4VQ63"/>
<dbReference type="VEuPathDB" id="FungiDB:PSHT_04872"/>
<evidence type="ECO:0000313" key="2">
    <source>
        <dbReference type="EMBL" id="POW11629.1"/>
    </source>
</evidence>
<sequence length="825" mass="89743">MQNQWPNDHYSGPPAPNTHPSFLAQGHPIEGHPGGHPLNRISALPGDSWPSNSLPGESETARVNRLSSFPIDIQFSGVPQQFSVPTSAPRGPSSHGPPPPPIHPNDQRRVLGRSYQSASPGGSQLYSSSARPPCPPNCTCRFTAESQRNLQSIPSPQPGQPCHSQQAPFNSLGASPAPLSVPSDPSGQGKSLPKGAPSAPKRTTPAAKQTLVTKKTAAAAKKTTTPRASKTTTAAGEFPAKPPQGRSSKKKPPPSLTSSGPNKRQRTDLNDQSPMPDGYEDSDEEPADKEGRTPLSPELVASFADEPLDRLRVRAAEHGEYLRLTVKDKLELDEAYCTFQRSVLLITIKNKLHTGPVLSYMSNQNRARGTTNFNYFCKYDEVAGPIHRDSSMPFGDRMVICGELWDKLGQDGRDKWKDDDFLDTIAAKKIADDEAVPLPQRNRPRDRLKLTAWTRKIKRELRQLSHSHQVEGFVVLASRDPDRRHLIAGGSQMAEEFLDMKSSRTDKAHLFYMFVNGQQSVKNLTGKYPTPASKKRPRGQDGDGEDCQFDLGSRKANRAAVRAKLRSAIYKATHGVWTKGWPGTSTEPTLRALGVTLQIQANDMMVTARDFCAKPSSMPVGQTQRILTAFGKGWFRLLGPPAPEADEDGFTVVGGTLSDDESPSPGQAVRKGQSGKKLVKAFPKDSVSHNVVGVIRRERSYTPSDGDSPAPNLNEIPPAGTPGSSESGSHLPLNPEVTLTMSSHQTLSDSRPNPPSVRPQRSCVVSSALNRSHDVSDGACSPEHNRQELDQSDESDESDESDNAAKGQYYQRISISDDSDSDDDY</sequence>
<feature type="compositionally biased region" description="Acidic residues" evidence="1">
    <location>
        <begin position="278"/>
        <end position="287"/>
    </location>
</feature>
<feature type="region of interest" description="Disordered" evidence="1">
    <location>
        <begin position="523"/>
        <end position="550"/>
    </location>
</feature>
<feature type="region of interest" description="Disordered" evidence="1">
    <location>
        <begin position="645"/>
        <end position="825"/>
    </location>
</feature>
<comment type="caution">
    <text evidence="2">The sequence shown here is derived from an EMBL/GenBank/DDBJ whole genome shotgun (WGS) entry which is preliminary data.</text>
</comment>
<dbReference type="EMBL" id="PKSL01000037">
    <property type="protein sequence ID" value="POW11629.1"/>
    <property type="molecule type" value="Genomic_DNA"/>
</dbReference>
<feature type="compositionally biased region" description="Polar residues" evidence="1">
    <location>
        <begin position="737"/>
        <end position="751"/>
    </location>
</feature>
<proteinExistence type="predicted"/>
<feature type="compositionally biased region" description="Polar residues" evidence="1">
    <location>
        <begin position="114"/>
        <end position="130"/>
    </location>
</feature>
<feature type="compositionally biased region" description="Acidic residues" evidence="1">
    <location>
        <begin position="790"/>
        <end position="802"/>
    </location>
</feature>
<dbReference type="VEuPathDB" id="FungiDB:PSHT_05787"/>
<accession>A0A2S4VQ63</accession>
<protein>
    <submittedName>
        <fullName evidence="2">Uncharacterized protein</fullName>
    </submittedName>
</protein>
<organism evidence="2 3">
    <name type="scientific">Puccinia striiformis</name>
    <dbReference type="NCBI Taxonomy" id="27350"/>
    <lineage>
        <taxon>Eukaryota</taxon>
        <taxon>Fungi</taxon>
        <taxon>Dikarya</taxon>
        <taxon>Basidiomycota</taxon>
        <taxon>Pucciniomycotina</taxon>
        <taxon>Pucciniomycetes</taxon>
        <taxon>Pucciniales</taxon>
        <taxon>Pucciniaceae</taxon>
        <taxon>Puccinia</taxon>
    </lineage>
</organism>
<name>A0A2S4VQ63_9BASI</name>
<feature type="compositionally biased region" description="Polar residues" evidence="1">
    <location>
        <begin position="144"/>
        <end position="154"/>
    </location>
</feature>
<keyword evidence="3" id="KW-1185">Reference proteome</keyword>
<feature type="compositionally biased region" description="Polar residues" evidence="1">
    <location>
        <begin position="77"/>
        <end position="86"/>
    </location>
</feature>